<evidence type="ECO:0000313" key="2">
    <source>
        <dbReference type="EMBL" id="MBW3081835.1"/>
    </source>
</evidence>
<dbReference type="RefSeq" id="WP_219079524.1">
    <property type="nucleotide sequence ID" value="NZ_JAHBBD010000001.1"/>
</dbReference>
<comment type="caution">
    <text evidence="2">The sequence shown here is derived from an EMBL/GenBank/DDBJ whole genome shotgun (WGS) entry which is preliminary data.</text>
</comment>
<reference evidence="2 3" key="1">
    <citation type="submission" date="2021-05" db="EMBL/GenBank/DDBJ databases">
        <title>Phylogenetic classification of ten novel species belonging to the genus Bifidobacterium comprising B. colchicus sp. nov., B. abeli sp. nov., B. bicoloris sp. nov., B. guerezis sp. nov., B. rosaliae sp. nov., B. santillanensis sp. nov., B. argentati sp. nov., B. amazzoni sp. nov., B. pluviali sp. nov., and B. pinnaculum sp. nov.</title>
        <authorList>
            <person name="Lugli G.A."/>
            <person name="Ruiz Garcia L."/>
            <person name="Margolles A."/>
            <person name="Ventura M."/>
        </authorList>
    </citation>
    <scope>NUCLEOTIDE SEQUENCE [LARGE SCALE GENOMIC DNA]</scope>
    <source>
        <strain evidence="2 3">6T3</strain>
    </source>
</reference>
<sequence>MYEKQYGAETQEYLSCTSSLRPNDKSNATSGTGHKPKLPMHINGIGAQTLAEMTLSEPEWLVDKLLCTESLCVLASAPKAGKSYLALQLGHAVSTGTPFFGYETRKASVLYLALEDRFNRVRHRLWSIADELSDDFEIETKILELSNGLIDELDEYIARKPDTKLFIIDTLQVVRGEGNDCHYSSDYGDIRKLKAFSDEHKVCLLVLTHLRKMFSKADVFTNITGTNGISGASDQMMVLRKKKRTAPESILDITGRDVPDTRLKLRRNNNGLWELIESFTDEELTASEVPDCIKTVVSYILNDAKQWSGTASELLDKLGLDNVTPSVLGKFLAQHADWMREHGVEYSYKRASAARIVTLTPVTEIDPADTGSVDIDAPRPN</sequence>
<dbReference type="Pfam" id="PF13481">
    <property type="entry name" value="AAA_25"/>
    <property type="match status" value="1"/>
</dbReference>
<name>A0ABS6W5Q7_9BIFI</name>
<dbReference type="EMBL" id="JAHBBD010000001">
    <property type="protein sequence ID" value="MBW3081835.1"/>
    <property type="molecule type" value="Genomic_DNA"/>
</dbReference>
<feature type="compositionally biased region" description="Polar residues" evidence="1">
    <location>
        <begin position="18"/>
        <end position="32"/>
    </location>
</feature>
<dbReference type="Proteomes" id="UP000812844">
    <property type="component" value="Unassembled WGS sequence"/>
</dbReference>
<proteinExistence type="predicted"/>
<keyword evidence="3" id="KW-1185">Reference proteome</keyword>
<feature type="region of interest" description="Disordered" evidence="1">
    <location>
        <begin position="18"/>
        <end position="38"/>
    </location>
</feature>
<evidence type="ECO:0000313" key="3">
    <source>
        <dbReference type="Proteomes" id="UP000812844"/>
    </source>
</evidence>
<organism evidence="2 3">
    <name type="scientific">Bifidobacterium phasiani</name>
    <dbReference type="NCBI Taxonomy" id="2834431"/>
    <lineage>
        <taxon>Bacteria</taxon>
        <taxon>Bacillati</taxon>
        <taxon>Actinomycetota</taxon>
        <taxon>Actinomycetes</taxon>
        <taxon>Bifidobacteriales</taxon>
        <taxon>Bifidobacteriaceae</taxon>
        <taxon>Bifidobacterium</taxon>
    </lineage>
</organism>
<accession>A0ABS6W5Q7</accession>
<gene>
    <name evidence="2" type="ORF">KIH73_00290</name>
</gene>
<protein>
    <submittedName>
        <fullName evidence="2">AAA family ATPase</fullName>
    </submittedName>
</protein>
<evidence type="ECO:0000256" key="1">
    <source>
        <dbReference type="SAM" id="MobiDB-lite"/>
    </source>
</evidence>